<organism evidence="2 3">
    <name type="scientific">Friedmanniomyces simplex</name>
    <dbReference type="NCBI Taxonomy" id="329884"/>
    <lineage>
        <taxon>Eukaryota</taxon>
        <taxon>Fungi</taxon>
        <taxon>Dikarya</taxon>
        <taxon>Ascomycota</taxon>
        <taxon>Pezizomycotina</taxon>
        <taxon>Dothideomycetes</taxon>
        <taxon>Dothideomycetidae</taxon>
        <taxon>Mycosphaerellales</taxon>
        <taxon>Teratosphaeriaceae</taxon>
        <taxon>Friedmanniomyces</taxon>
    </lineage>
</organism>
<dbReference type="EMBL" id="NAJQ01000427">
    <property type="protein sequence ID" value="TKA69879.1"/>
    <property type="molecule type" value="Genomic_DNA"/>
</dbReference>
<dbReference type="STRING" id="329884.A0A4V5NF84"/>
<reference evidence="2 3" key="1">
    <citation type="submission" date="2017-03" db="EMBL/GenBank/DDBJ databases">
        <title>Genomes of endolithic fungi from Antarctica.</title>
        <authorList>
            <person name="Coleine C."/>
            <person name="Masonjones S."/>
            <person name="Stajich J.E."/>
        </authorList>
    </citation>
    <scope>NUCLEOTIDE SEQUENCE [LARGE SCALE GENOMIC DNA]</scope>
    <source>
        <strain evidence="2 3">CCFEE 5184</strain>
    </source>
</reference>
<comment type="caution">
    <text evidence="2">The sequence shown here is derived from an EMBL/GenBank/DDBJ whole genome shotgun (WGS) entry which is preliminary data.</text>
</comment>
<gene>
    <name evidence="2" type="ORF">B0A55_08824</name>
</gene>
<dbReference type="Proteomes" id="UP000309340">
    <property type="component" value="Unassembled WGS sequence"/>
</dbReference>
<evidence type="ECO:0000313" key="3">
    <source>
        <dbReference type="Proteomes" id="UP000309340"/>
    </source>
</evidence>
<feature type="compositionally biased region" description="Pro residues" evidence="1">
    <location>
        <begin position="1"/>
        <end position="23"/>
    </location>
</feature>
<protein>
    <submittedName>
        <fullName evidence="2">Uncharacterized protein</fullName>
    </submittedName>
</protein>
<accession>A0A4V5NF84</accession>
<feature type="region of interest" description="Disordered" evidence="1">
    <location>
        <begin position="1"/>
        <end position="29"/>
    </location>
</feature>
<dbReference type="AlphaFoldDB" id="A0A4V5NF84"/>
<sequence length="178" mass="18816">MVVPPPTPPCSGAQPPPPPPACPKPAGSSLFGGSDAPGFLLASASASPSAPLASSSEAIVITSNIEPVTAMHKLISLQTFSGAWLWSDELADVIGCDIKMFRKWQIGSSISSAAKATAIALAFLSFRAADQRDVWDMVADKATVWLRQETGLNGGGIEKVLEEAERRLREVEDETRQN</sequence>
<evidence type="ECO:0000256" key="1">
    <source>
        <dbReference type="SAM" id="MobiDB-lite"/>
    </source>
</evidence>
<keyword evidence="3" id="KW-1185">Reference proteome</keyword>
<evidence type="ECO:0000313" key="2">
    <source>
        <dbReference type="EMBL" id="TKA69879.1"/>
    </source>
</evidence>
<dbReference type="OrthoDB" id="1729737at2759"/>
<name>A0A4V5NF84_9PEZI</name>
<proteinExistence type="predicted"/>